<dbReference type="RefSeq" id="XP_011642483.1">
    <property type="nucleotide sequence ID" value="XM_011644181.1"/>
</dbReference>
<evidence type="ECO:0000256" key="1">
    <source>
        <dbReference type="SAM" id="Coils"/>
    </source>
</evidence>
<feature type="compositionally biased region" description="Polar residues" evidence="2">
    <location>
        <begin position="1192"/>
        <end position="1211"/>
    </location>
</feature>
<evidence type="ECO:0000313" key="3">
    <source>
        <dbReference type="Proteomes" id="UP000504615"/>
    </source>
</evidence>
<reference evidence="4" key="1">
    <citation type="submission" date="2025-08" db="UniProtKB">
        <authorList>
            <consortium name="RefSeq"/>
        </authorList>
    </citation>
    <scope>IDENTIFICATION</scope>
</reference>
<dbReference type="GeneID" id="105430562"/>
<organism evidence="3 4">
    <name type="scientific">Pogonomyrmex barbatus</name>
    <name type="common">red harvester ant</name>
    <dbReference type="NCBI Taxonomy" id="144034"/>
    <lineage>
        <taxon>Eukaryota</taxon>
        <taxon>Metazoa</taxon>
        <taxon>Ecdysozoa</taxon>
        <taxon>Arthropoda</taxon>
        <taxon>Hexapoda</taxon>
        <taxon>Insecta</taxon>
        <taxon>Pterygota</taxon>
        <taxon>Neoptera</taxon>
        <taxon>Endopterygota</taxon>
        <taxon>Hymenoptera</taxon>
        <taxon>Apocrita</taxon>
        <taxon>Aculeata</taxon>
        <taxon>Formicoidea</taxon>
        <taxon>Formicidae</taxon>
        <taxon>Myrmicinae</taxon>
        <taxon>Pogonomyrmex</taxon>
    </lineage>
</organism>
<gene>
    <name evidence="4" type="primary">LOC105430562</name>
</gene>
<dbReference type="InterPro" id="IPR016024">
    <property type="entry name" value="ARM-type_fold"/>
</dbReference>
<dbReference type="PANTHER" id="PTHR24216">
    <property type="entry name" value="PAXILLIN-RELATED"/>
    <property type="match status" value="1"/>
</dbReference>
<feature type="coiled-coil region" evidence="1">
    <location>
        <begin position="369"/>
        <end position="406"/>
    </location>
</feature>
<feature type="coiled-coil region" evidence="1">
    <location>
        <begin position="51"/>
        <end position="159"/>
    </location>
</feature>
<dbReference type="Proteomes" id="UP000504615">
    <property type="component" value="Unplaced"/>
</dbReference>
<feature type="compositionally biased region" description="Low complexity" evidence="2">
    <location>
        <begin position="1042"/>
        <end position="1052"/>
    </location>
</feature>
<sequence>MDNNDMNLHDIKDTIELDKDKKTKESLILLKQKMCKTNHLIQEYVKNVKEINHLRSDLETAKKEAKHMITNYQSAMDKIRELELKIVEDKQRDKKLKDKINEYEINTAADKQNIEQLKCKIKDLEEQQSIKDMEYNLQKSSFEDQIKDLEHELKKSKIIQKKKFHKKVPIDFDTAKSSIGTKSTSDIGINVSFDDNKPLIDTKSTSDIGINVSFDDNKPLIDTKSTSDIGINVSFDDSEPLIGTKSTSDIGINVSFDDNEPSIRCEIQDKNIMTEEFYNIKDDPYPLFCAKCETHLSPAVALEKICKTMSICPELIDNNLFPLSKKNDSSCLLSSKYPINNQSSNISLTPAFAENRNSTKQDFCSNNILTEHSSSIKKMERKLQSLESKIKKLRKLKEKRSKKRNSCCHCIGNYNNTSINSNLISIICKGIAEYYDNKEKTCSKNQNVDLEKCDYSPEKLKLKQKPSNKCNVHEETLWKIDNLNDKCQQNTFSGDATTATDILQPECILSKNCSFSNINILGTSSNDTDEFDKRDFVDEESTMHSAEMASVEDDLITSRLNTDEICVNVNCVNDFLSKDNVKIASIDDQTDTGISLSNDENTTDHTDNKIDNVNVEKNKMKRKSQNKDKIGDRLFKKIRNLKRKTRVNLCTNKQENIESCSKNNSEYNESAKRQRFEKKEKSDNHLLQNIKNLKRKSETQSESISKQENIESCSVNYEPTKKLRIAHIPKTLVPQLHISNEDISTHRTIKTIGSVETILRKSNGYQRLGARIQEDNLLLKSIKSHTINKICDEKNAVKSITTNNIDRPAKEQNVDWTSVKDCLQSNNITLSATGTECISEFEKSNNISTENTTNRNISMDKVTRKILNDNDNKSDVLHDKNNSILYNAVNGSQLEELIALRTTIESESNALSKDPNYEKSIETSKTIETKNDIIPISELKYTHEKLKNKSKEKMSKNVISNNELISDLSTVKVTQHESYNDDISDKTNEILQSLAPLQSSLSPSPSSLPSASLVSPSSASSPLLPPPLSPSPPPLSLPSSPPSSLSSPPLAASPSLSPVSLLPLSISPLPLSSPTSPLPPPPSPPLVSLSSLPSLPTSLSPSSLPLSSSLPPISSLPRSISPSPLLSLTSPSPASPLSPSTLASPLSPPVSSSLIPISPPSSLSISPSRLPQLLPSPLFSSISLSPLSSSSNNSIVESNTNDNVTKKSLNNLQNSINKREETYMYTKATGKQIIKTRKSNKITQILHSSSSGYNSTIEDYTINDNNMKGFLNKIENARNQQEETCISKEAIKVQAIEMQKNNAYMKQQDENMKFTSNLHYIKESQTPMSQLIKYINQKCNKKHKLPHKKILSISNITDKFVKIQLQKLVNSTWEDSIFDDVIQKLGNTCGPRIIAKCIVNFLLDNVDDDEPLDRSFTPPAPMMTTFEQKLIVLLLDLEVLKPTVIYFMQAAIEYHLFRLNNTVKTQVNSLTRIYVILARIQKDREKIRMMCCNALYSMGLKSMNVLYTALTCWPEVLPNAETNNGILPKCVAFLIGTKHFEYVSNDVISSAKKLNTLKSLISRYHKYNYTEQTINDIIKELMTILKVKRIDGLDTAIILIAKRKGPDWTYKNIIKSVLLPMIIKYEHPCIYSAFSLLGRLLRAFPLTDENNIVKDISEQLRDLIQSGQGSYDQQEGIISALISLSRHTFDIIAPCVIKWTPSKSLRSTTDMQLQAFINSRNSKFWKAYLKQEQLLIN</sequence>
<accession>A0A6I9XC60</accession>
<protein>
    <submittedName>
        <fullName evidence="4">Uncharacterized protein LOC105430562</fullName>
    </submittedName>
</protein>
<evidence type="ECO:0000313" key="4">
    <source>
        <dbReference type="RefSeq" id="XP_011642483.1"/>
    </source>
</evidence>
<dbReference type="OrthoDB" id="6368736at2759"/>
<feature type="region of interest" description="Disordered" evidence="2">
    <location>
        <begin position="661"/>
        <end position="684"/>
    </location>
</feature>
<feature type="compositionally biased region" description="Pro residues" evidence="2">
    <location>
        <begin position="1023"/>
        <end position="1041"/>
    </location>
</feature>
<name>A0A6I9XC60_9HYME</name>
<dbReference type="KEGG" id="pbar:105430562"/>
<keyword evidence="1" id="KW-0175">Coiled coil</keyword>
<keyword evidence="3" id="KW-1185">Reference proteome</keyword>
<feature type="compositionally biased region" description="Low complexity" evidence="2">
    <location>
        <begin position="998"/>
        <end position="1022"/>
    </location>
</feature>
<evidence type="ECO:0000256" key="2">
    <source>
        <dbReference type="SAM" id="MobiDB-lite"/>
    </source>
</evidence>
<dbReference type="SUPFAM" id="SSF48371">
    <property type="entry name" value="ARM repeat"/>
    <property type="match status" value="1"/>
</dbReference>
<dbReference type="PANTHER" id="PTHR24216:SF65">
    <property type="entry name" value="PAXILLIN-LIKE PROTEIN 1"/>
    <property type="match status" value="1"/>
</dbReference>
<feature type="compositionally biased region" description="Basic and acidic residues" evidence="2">
    <location>
        <begin position="669"/>
        <end position="684"/>
    </location>
</feature>
<feature type="region of interest" description="Disordered" evidence="2">
    <location>
        <begin position="1186"/>
        <end position="1211"/>
    </location>
</feature>
<proteinExistence type="predicted"/>
<feature type="region of interest" description="Disordered" evidence="2">
    <location>
        <begin position="998"/>
        <end position="1052"/>
    </location>
</feature>